<keyword evidence="3" id="KW-1185">Reference proteome</keyword>
<feature type="transmembrane region" description="Helical" evidence="1">
    <location>
        <begin position="28"/>
        <end position="48"/>
    </location>
</feature>
<keyword evidence="1" id="KW-1133">Transmembrane helix</keyword>
<keyword evidence="1" id="KW-0812">Transmembrane</keyword>
<dbReference type="RefSeq" id="WP_378228088.1">
    <property type="nucleotide sequence ID" value="NZ_JBHSLL010000012.1"/>
</dbReference>
<dbReference type="Proteomes" id="UP001596016">
    <property type="component" value="Unassembled WGS sequence"/>
</dbReference>
<gene>
    <name evidence="2" type="ORF">ACFPLB_04340</name>
</gene>
<protein>
    <recommendedName>
        <fullName evidence="4">SMODS and SLOG-associating 2TM effector domain-containing protein</fullName>
    </recommendedName>
</protein>
<feature type="transmembrane region" description="Helical" evidence="1">
    <location>
        <begin position="5"/>
        <end position="22"/>
    </location>
</feature>
<evidence type="ECO:0008006" key="4">
    <source>
        <dbReference type="Google" id="ProtNLM"/>
    </source>
</evidence>
<evidence type="ECO:0000256" key="1">
    <source>
        <dbReference type="SAM" id="Phobius"/>
    </source>
</evidence>
<sequence length="206" mass="23029">MIGFILQTAVVFAVLYYFPIFGDLAARAGVVGSTVAAVIVSGALYYLYDLWRSPVLIDRYQREDIGLCLKAANDIMDSERKLRGLGELHAEGMRLIDENLSHADLLAKYQDWIARCEAYLEINFAYAKLHDFRNSKPSHFSMQQASHPRSRAITDLLLLVGAKVDVLDRTISLGGDVSVLPSIRMNGIIERSKDPVYRVLAPIEPD</sequence>
<evidence type="ECO:0000313" key="2">
    <source>
        <dbReference type="EMBL" id="MFC5385194.1"/>
    </source>
</evidence>
<accession>A0ABW0GUA6</accession>
<keyword evidence="1" id="KW-0472">Membrane</keyword>
<organism evidence="2 3">
    <name type="scientific">Aquamicrobium segne</name>
    <dbReference type="NCBI Taxonomy" id="469547"/>
    <lineage>
        <taxon>Bacteria</taxon>
        <taxon>Pseudomonadati</taxon>
        <taxon>Pseudomonadota</taxon>
        <taxon>Alphaproteobacteria</taxon>
        <taxon>Hyphomicrobiales</taxon>
        <taxon>Phyllobacteriaceae</taxon>
        <taxon>Aquamicrobium</taxon>
    </lineage>
</organism>
<reference evidence="3" key="1">
    <citation type="journal article" date="2019" name="Int. J. Syst. Evol. Microbiol.">
        <title>The Global Catalogue of Microorganisms (GCM) 10K type strain sequencing project: providing services to taxonomists for standard genome sequencing and annotation.</title>
        <authorList>
            <consortium name="The Broad Institute Genomics Platform"/>
            <consortium name="The Broad Institute Genome Sequencing Center for Infectious Disease"/>
            <person name="Wu L."/>
            <person name="Ma J."/>
        </authorList>
    </citation>
    <scope>NUCLEOTIDE SEQUENCE [LARGE SCALE GENOMIC DNA]</scope>
    <source>
        <strain evidence="3">CGMCC 4.1415</strain>
    </source>
</reference>
<name>A0ABW0GUA6_9HYPH</name>
<proteinExistence type="predicted"/>
<evidence type="ECO:0000313" key="3">
    <source>
        <dbReference type="Proteomes" id="UP001596016"/>
    </source>
</evidence>
<comment type="caution">
    <text evidence="2">The sequence shown here is derived from an EMBL/GenBank/DDBJ whole genome shotgun (WGS) entry which is preliminary data.</text>
</comment>
<dbReference type="EMBL" id="JBHSLL010000012">
    <property type="protein sequence ID" value="MFC5385194.1"/>
    <property type="molecule type" value="Genomic_DNA"/>
</dbReference>